<sequence>MQAIRILLGIVLLLFGRKLYWVFVAIAGFLVGMQLADVLLVGQGQVVRILAAVAAGLIGALLGVIAQRLAFAICGLYAGGYAALRIAEMAGSTENHLLWFILGGVIGAIIAAVIMDWAIIVLSSLMGAGAIVGELTLHPQYAFALFVALVVFGIILQSQSLEPGPPLPEEEP</sequence>
<dbReference type="KEGG" id="lcre:Pla8534_56800"/>
<evidence type="ECO:0000256" key="3">
    <source>
        <dbReference type="ARBA" id="ARBA00022989"/>
    </source>
</evidence>
<name>A0A518E176_9BACT</name>
<proteinExistence type="predicted"/>
<evidence type="ECO:0000256" key="2">
    <source>
        <dbReference type="ARBA" id="ARBA00022692"/>
    </source>
</evidence>
<evidence type="ECO:0000313" key="8">
    <source>
        <dbReference type="Proteomes" id="UP000317648"/>
    </source>
</evidence>
<dbReference type="Proteomes" id="UP000317648">
    <property type="component" value="Chromosome"/>
</dbReference>
<evidence type="ECO:0000256" key="4">
    <source>
        <dbReference type="ARBA" id="ARBA00023136"/>
    </source>
</evidence>
<evidence type="ECO:0000259" key="6">
    <source>
        <dbReference type="Pfam" id="PF13886"/>
    </source>
</evidence>
<accession>A0A518E176</accession>
<dbReference type="EMBL" id="CP036433">
    <property type="protein sequence ID" value="QDU97823.1"/>
    <property type="molecule type" value="Genomic_DNA"/>
</dbReference>
<evidence type="ECO:0000256" key="5">
    <source>
        <dbReference type="SAM" id="Phobius"/>
    </source>
</evidence>
<feature type="transmembrane region" description="Helical" evidence="5">
    <location>
        <begin position="98"/>
        <end position="120"/>
    </location>
</feature>
<keyword evidence="3 5" id="KW-1133">Transmembrane helix</keyword>
<dbReference type="AlphaFoldDB" id="A0A518E176"/>
<dbReference type="InterPro" id="IPR025256">
    <property type="entry name" value="TM7S3/TM198-like_dom"/>
</dbReference>
<keyword evidence="4 5" id="KW-0472">Membrane</keyword>
<organism evidence="7 8">
    <name type="scientific">Lignipirellula cremea</name>
    <dbReference type="NCBI Taxonomy" id="2528010"/>
    <lineage>
        <taxon>Bacteria</taxon>
        <taxon>Pseudomonadati</taxon>
        <taxon>Planctomycetota</taxon>
        <taxon>Planctomycetia</taxon>
        <taxon>Pirellulales</taxon>
        <taxon>Pirellulaceae</taxon>
        <taxon>Lignipirellula</taxon>
    </lineage>
</organism>
<evidence type="ECO:0000313" key="7">
    <source>
        <dbReference type="EMBL" id="QDU97823.1"/>
    </source>
</evidence>
<gene>
    <name evidence="7" type="ORF">Pla8534_56800</name>
</gene>
<dbReference type="Pfam" id="PF13886">
    <property type="entry name" value="TM7S3_TM198"/>
    <property type="match status" value="1"/>
</dbReference>
<feature type="transmembrane region" description="Helical" evidence="5">
    <location>
        <begin position="49"/>
        <end position="78"/>
    </location>
</feature>
<keyword evidence="2 5" id="KW-0812">Transmembrane</keyword>
<feature type="domain" description="TM7S3/TM198-like" evidence="6">
    <location>
        <begin position="3"/>
        <end position="132"/>
    </location>
</feature>
<dbReference type="GO" id="GO:0016020">
    <property type="term" value="C:membrane"/>
    <property type="evidence" value="ECO:0007669"/>
    <property type="project" value="UniProtKB-SubCell"/>
</dbReference>
<comment type="subcellular location">
    <subcellularLocation>
        <location evidence="1">Membrane</location>
        <topology evidence="1">Multi-pass membrane protein</topology>
    </subcellularLocation>
</comment>
<protein>
    <recommendedName>
        <fullName evidence="6">TM7S3/TM198-like domain-containing protein</fullName>
    </recommendedName>
</protein>
<evidence type="ECO:0000256" key="1">
    <source>
        <dbReference type="ARBA" id="ARBA00004141"/>
    </source>
</evidence>
<dbReference type="RefSeq" id="WP_197442646.1">
    <property type="nucleotide sequence ID" value="NZ_CP036433.1"/>
</dbReference>
<keyword evidence="8" id="KW-1185">Reference proteome</keyword>
<reference evidence="7 8" key="1">
    <citation type="submission" date="2019-02" db="EMBL/GenBank/DDBJ databases">
        <title>Deep-cultivation of Planctomycetes and their phenomic and genomic characterization uncovers novel biology.</title>
        <authorList>
            <person name="Wiegand S."/>
            <person name="Jogler M."/>
            <person name="Boedeker C."/>
            <person name="Pinto D."/>
            <person name="Vollmers J."/>
            <person name="Rivas-Marin E."/>
            <person name="Kohn T."/>
            <person name="Peeters S.H."/>
            <person name="Heuer A."/>
            <person name="Rast P."/>
            <person name="Oberbeckmann S."/>
            <person name="Bunk B."/>
            <person name="Jeske O."/>
            <person name="Meyerdierks A."/>
            <person name="Storesund J.E."/>
            <person name="Kallscheuer N."/>
            <person name="Luecker S."/>
            <person name="Lage O.M."/>
            <person name="Pohl T."/>
            <person name="Merkel B.J."/>
            <person name="Hornburger P."/>
            <person name="Mueller R.-W."/>
            <person name="Bruemmer F."/>
            <person name="Labrenz M."/>
            <person name="Spormann A.M."/>
            <person name="Op den Camp H."/>
            <person name="Overmann J."/>
            <person name="Amann R."/>
            <person name="Jetten M.S.M."/>
            <person name="Mascher T."/>
            <person name="Medema M.H."/>
            <person name="Devos D.P."/>
            <person name="Kaster A.-K."/>
            <person name="Ovreas L."/>
            <person name="Rohde M."/>
            <person name="Galperin M.Y."/>
            <person name="Jogler C."/>
        </authorList>
    </citation>
    <scope>NUCLEOTIDE SEQUENCE [LARGE SCALE GENOMIC DNA]</scope>
    <source>
        <strain evidence="7 8">Pla85_3_4</strain>
    </source>
</reference>
<feature type="transmembrane region" description="Helical" evidence="5">
    <location>
        <begin position="141"/>
        <end position="158"/>
    </location>
</feature>